<feature type="transmembrane region" description="Helical" evidence="9">
    <location>
        <begin position="79"/>
        <end position="107"/>
    </location>
</feature>
<dbReference type="PANTHER" id="PTHR30614">
    <property type="entry name" value="MEMBRANE COMPONENT OF AMINO ACID ABC TRANSPORTER"/>
    <property type="match status" value="1"/>
</dbReference>
<protein>
    <submittedName>
        <fullName evidence="11">Glutamine transport system permease protein GlnP</fullName>
    </submittedName>
</protein>
<evidence type="ECO:0000256" key="9">
    <source>
        <dbReference type="RuleBase" id="RU363032"/>
    </source>
</evidence>
<name>A0ABR5AZZ1_BACBA</name>
<dbReference type="Gene3D" id="1.10.3720.10">
    <property type="entry name" value="MetI-like"/>
    <property type="match status" value="1"/>
</dbReference>
<keyword evidence="4" id="KW-1003">Cell membrane</keyword>
<evidence type="ECO:0000256" key="6">
    <source>
        <dbReference type="ARBA" id="ARBA00022970"/>
    </source>
</evidence>
<dbReference type="InterPro" id="IPR000515">
    <property type="entry name" value="MetI-like"/>
</dbReference>
<dbReference type="Pfam" id="PF00528">
    <property type="entry name" value="BPD_transp_1"/>
    <property type="match status" value="1"/>
</dbReference>
<dbReference type="PROSITE" id="PS50928">
    <property type="entry name" value="ABC_TM1"/>
    <property type="match status" value="1"/>
</dbReference>
<dbReference type="InterPro" id="IPR043429">
    <property type="entry name" value="ArtM/GltK/GlnP/TcyL/YhdX-like"/>
</dbReference>
<comment type="subcellular location">
    <subcellularLocation>
        <location evidence="1 9">Cell membrane</location>
        <topology evidence="1 9">Multi-pass membrane protein</topology>
    </subcellularLocation>
</comment>
<dbReference type="NCBIfam" id="TIGR01726">
    <property type="entry name" value="HEQRo_perm_3TM"/>
    <property type="match status" value="1"/>
</dbReference>
<evidence type="ECO:0000259" key="10">
    <source>
        <dbReference type="PROSITE" id="PS50928"/>
    </source>
</evidence>
<accession>A0ABR5AZZ1</accession>
<feature type="transmembrane region" description="Helical" evidence="9">
    <location>
        <begin position="113"/>
        <end position="132"/>
    </location>
</feature>
<comment type="similarity">
    <text evidence="2">Belongs to the binding-protein-dependent transport system permease family. HisMQ subfamily.</text>
</comment>
<feature type="domain" description="ABC transmembrane type-1" evidence="10">
    <location>
        <begin position="43"/>
        <end position="232"/>
    </location>
</feature>
<keyword evidence="6" id="KW-0029">Amino-acid transport</keyword>
<feature type="transmembrane region" description="Helical" evidence="9">
    <location>
        <begin position="178"/>
        <end position="199"/>
    </location>
</feature>
<evidence type="ECO:0000256" key="1">
    <source>
        <dbReference type="ARBA" id="ARBA00004651"/>
    </source>
</evidence>
<evidence type="ECO:0000256" key="2">
    <source>
        <dbReference type="ARBA" id="ARBA00010072"/>
    </source>
</evidence>
<evidence type="ECO:0000313" key="11">
    <source>
        <dbReference type="EMBL" id="KIL80312.1"/>
    </source>
</evidence>
<keyword evidence="12" id="KW-1185">Reference proteome</keyword>
<sequence>MKGGCPLQALASGQSFLSQKGENKLNFRPDIIAEYMPFFLQGTLLTLGLSLAGILIGLILGLLIGLGKMSTNKLVKLPFVWYVNFFRGTPLLVQILLIHFGLVPLFMSPSNPIVSAIIALSLNASAYIAEIFRAGIQSIDKGQMEAARSLGMSHVQAMKLVILPQAVKRMIPPLGNEFIVLLKDSSLAAIIAAPELMYWGRAAQGEYIRVWEPYITVAIIYLILTLSLTYLMNYIERRMNTQ</sequence>
<evidence type="ECO:0000313" key="12">
    <source>
        <dbReference type="Proteomes" id="UP000031982"/>
    </source>
</evidence>
<keyword evidence="5 9" id="KW-0812">Transmembrane</keyword>
<keyword evidence="3 9" id="KW-0813">Transport</keyword>
<evidence type="ECO:0000256" key="8">
    <source>
        <dbReference type="ARBA" id="ARBA00023136"/>
    </source>
</evidence>
<dbReference type="EMBL" id="JXLP01000001">
    <property type="protein sequence ID" value="KIL80312.1"/>
    <property type="molecule type" value="Genomic_DNA"/>
</dbReference>
<keyword evidence="7 9" id="KW-1133">Transmembrane helix</keyword>
<dbReference type="SUPFAM" id="SSF161098">
    <property type="entry name" value="MetI-like"/>
    <property type="match status" value="1"/>
</dbReference>
<dbReference type="Proteomes" id="UP000031982">
    <property type="component" value="Unassembled WGS sequence"/>
</dbReference>
<dbReference type="InterPro" id="IPR035906">
    <property type="entry name" value="MetI-like_sf"/>
</dbReference>
<evidence type="ECO:0000256" key="7">
    <source>
        <dbReference type="ARBA" id="ARBA00022989"/>
    </source>
</evidence>
<feature type="transmembrane region" description="Helical" evidence="9">
    <location>
        <begin position="211"/>
        <end position="232"/>
    </location>
</feature>
<proteinExistence type="inferred from homology"/>
<dbReference type="InterPro" id="IPR010065">
    <property type="entry name" value="AA_ABC_transptr_permease_3TM"/>
</dbReference>
<comment type="caution">
    <text evidence="11">The sequence shown here is derived from an EMBL/GenBank/DDBJ whole genome shotgun (WGS) entry which is preliminary data.</text>
</comment>
<dbReference type="CDD" id="cd06261">
    <property type="entry name" value="TM_PBP2"/>
    <property type="match status" value="1"/>
</dbReference>
<keyword evidence="8 9" id="KW-0472">Membrane</keyword>
<organism evidence="11 12">
    <name type="scientific">Bacillus badius</name>
    <dbReference type="NCBI Taxonomy" id="1455"/>
    <lineage>
        <taxon>Bacteria</taxon>
        <taxon>Bacillati</taxon>
        <taxon>Bacillota</taxon>
        <taxon>Bacilli</taxon>
        <taxon>Bacillales</taxon>
        <taxon>Bacillaceae</taxon>
        <taxon>Pseudobacillus</taxon>
    </lineage>
</organism>
<gene>
    <name evidence="11" type="ORF">SD77_0160</name>
</gene>
<evidence type="ECO:0000256" key="4">
    <source>
        <dbReference type="ARBA" id="ARBA00022475"/>
    </source>
</evidence>
<evidence type="ECO:0000256" key="3">
    <source>
        <dbReference type="ARBA" id="ARBA00022448"/>
    </source>
</evidence>
<evidence type="ECO:0000256" key="5">
    <source>
        <dbReference type="ARBA" id="ARBA00022692"/>
    </source>
</evidence>
<dbReference type="PANTHER" id="PTHR30614:SF20">
    <property type="entry name" value="GLUTAMINE TRANSPORT SYSTEM PERMEASE PROTEIN GLNP"/>
    <property type="match status" value="1"/>
</dbReference>
<reference evidence="11 12" key="1">
    <citation type="submission" date="2015-01" db="EMBL/GenBank/DDBJ databases">
        <title>Genome Assembly of Bacillus badius MTCC 1458.</title>
        <authorList>
            <person name="Verma A."/>
            <person name="Khatri I."/>
            <person name="Mual P."/>
            <person name="Subramanian S."/>
            <person name="Krishnamurthi S."/>
        </authorList>
    </citation>
    <scope>NUCLEOTIDE SEQUENCE [LARGE SCALE GENOMIC DNA]</scope>
    <source>
        <strain evidence="11 12">MTCC 1458</strain>
    </source>
</reference>
<feature type="transmembrane region" description="Helical" evidence="9">
    <location>
        <begin position="44"/>
        <end position="67"/>
    </location>
</feature>